<gene>
    <name evidence="2" type="ORF">F7D20_04450</name>
</gene>
<keyword evidence="3" id="KW-1185">Reference proteome</keyword>
<comment type="caution">
    <text evidence="2">The sequence shown here is derived from an EMBL/GenBank/DDBJ whole genome shotgun (WGS) entry which is preliminary data.</text>
</comment>
<name>A0A6A7W9Q9_9BACT</name>
<dbReference type="Proteomes" id="UP000384372">
    <property type="component" value="Unassembled WGS sequence"/>
</dbReference>
<feature type="region of interest" description="Disordered" evidence="1">
    <location>
        <begin position="29"/>
        <end position="69"/>
    </location>
</feature>
<reference evidence="2 3" key="1">
    <citation type="submission" date="2019-09" db="EMBL/GenBank/DDBJ databases">
        <title>Distinct polysaccharide growth profiles of human intestinal Prevotella copri isolates.</title>
        <authorList>
            <person name="Fehlner-Peach H."/>
            <person name="Magnabosco C."/>
            <person name="Raghavan V."/>
            <person name="Scher J.U."/>
            <person name="Tett A."/>
            <person name="Cox L.M."/>
            <person name="Gottsegen C."/>
            <person name="Watters A."/>
            <person name="Wiltshire- Gordon J.D."/>
            <person name="Segata N."/>
            <person name="Bonneau R."/>
            <person name="Littman D.R."/>
        </authorList>
    </citation>
    <scope>NUCLEOTIDE SEQUENCE [LARGE SCALE GENOMIC DNA]</scope>
    <source>
        <strain evidence="3">iAQ1173</strain>
    </source>
</reference>
<evidence type="ECO:0000256" key="1">
    <source>
        <dbReference type="SAM" id="MobiDB-lite"/>
    </source>
</evidence>
<dbReference type="EMBL" id="VZAD01000038">
    <property type="protein sequence ID" value="MQP11229.1"/>
    <property type="molecule type" value="Genomic_DNA"/>
</dbReference>
<organism evidence="2 3">
    <name type="scientific">Segatella copri</name>
    <dbReference type="NCBI Taxonomy" id="165179"/>
    <lineage>
        <taxon>Bacteria</taxon>
        <taxon>Pseudomonadati</taxon>
        <taxon>Bacteroidota</taxon>
        <taxon>Bacteroidia</taxon>
        <taxon>Bacteroidales</taxon>
        <taxon>Prevotellaceae</taxon>
        <taxon>Segatella</taxon>
    </lineage>
</organism>
<dbReference type="AlphaFoldDB" id="A0A6A7W9Q9"/>
<proteinExistence type="predicted"/>
<sequence length="69" mass="7899">MKKRYICPMTTTIMAETCSICAGSLKWTERPESQDPEGTEEPSSWGEIIWDKGQGSFKPEEDPFDPNNW</sequence>
<dbReference type="RefSeq" id="WP_158463011.1">
    <property type="nucleotide sequence ID" value="NZ_VZAD01000038.1"/>
</dbReference>
<evidence type="ECO:0000313" key="3">
    <source>
        <dbReference type="Proteomes" id="UP000384372"/>
    </source>
</evidence>
<accession>A0A6A7W9Q9</accession>
<protein>
    <submittedName>
        <fullName evidence="2">Uncharacterized protein</fullName>
    </submittedName>
</protein>
<evidence type="ECO:0000313" key="2">
    <source>
        <dbReference type="EMBL" id="MQP11229.1"/>
    </source>
</evidence>